<keyword evidence="3" id="KW-1015">Disulfide bond</keyword>
<dbReference type="InterPro" id="IPR006208">
    <property type="entry name" value="Glyco_hormone_CN"/>
</dbReference>
<comment type="subcellular location">
    <subcellularLocation>
        <location evidence="1">Secreted</location>
    </subcellularLocation>
</comment>
<name>A0A224ATV1_9SALA</name>
<evidence type="ECO:0000256" key="3">
    <source>
        <dbReference type="ARBA" id="ARBA00023157"/>
    </source>
</evidence>
<dbReference type="SMART" id="SM00041">
    <property type="entry name" value="CT"/>
    <property type="match status" value="1"/>
</dbReference>
<dbReference type="EMBL" id="LC217870">
    <property type="protein sequence ID" value="BBA20645.1"/>
    <property type="molecule type" value="mRNA"/>
</dbReference>
<protein>
    <submittedName>
        <fullName evidence="6">Sperm motility initiating substance</fullName>
    </submittedName>
</protein>
<accession>A0A224ATV1</accession>
<dbReference type="GO" id="GO:0005576">
    <property type="term" value="C:extracellular region"/>
    <property type="evidence" value="ECO:0007669"/>
    <property type="project" value="UniProtKB-SubCell"/>
</dbReference>
<evidence type="ECO:0000313" key="6">
    <source>
        <dbReference type="EMBL" id="BBA20645.1"/>
    </source>
</evidence>
<evidence type="ECO:0000256" key="4">
    <source>
        <dbReference type="PROSITE-ProRule" id="PRU00039"/>
    </source>
</evidence>
<evidence type="ECO:0000256" key="1">
    <source>
        <dbReference type="ARBA" id="ARBA00004613"/>
    </source>
</evidence>
<keyword evidence="2" id="KW-0964">Secreted</keyword>
<proteinExistence type="evidence at transcript level"/>
<reference evidence="6" key="1">
    <citation type="journal article" date="2017" name="Mol. Reprod. Dev.">
        <title>Sperm motility initiating substance may be insufficient to induce forward motility of Cynops ensicauda sperm.</title>
        <authorList>
            <person name="Sato T."/>
            <person name="Yokoe M."/>
            <person name="Endo D."/>
            <person name="Morita M."/>
            <person name="Toyama F."/>
            <person name="Kawamura Y."/>
            <person name="Nakauchi Y."/>
            <person name="Takayama-Watanabe E."/>
            <person name="Watanabe A."/>
        </authorList>
    </citation>
    <scope>NUCLEOTIDE SEQUENCE</scope>
    <source>
        <tissue evidence="6">Uterus</tissue>
    </source>
</reference>
<comment type="caution">
    <text evidence="4">Lacks conserved residue(s) required for the propagation of feature annotation.</text>
</comment>
<evidence type="ECO:0000259" key="5">
    <source>
        <dbReference type="PROSITE" id="PS01225"/>
    </source>
</evidence>
<evidence type="ECO:0000256" key="2">
    <source>
        <dbReference type="ARBA" id="ARBA00022525"/>
    </source>
</evidence>
<dbReference type="Pfam" id="PF00007">
    <property type="entry name" value="Cys_knot"/>
    <property type="match status" value="1"/>
</dbReference>
<sequence>MDTCFEDRTPIKTSLPRHQYPSETDEMKAAVLTVMLLATYVKSQDILPAKPVLTDLVLPIKCDDCVFMKRSVLVTKGACSGYVTVGYCSGCCRSSVSYSPYSLLKVTRSCSCCTETEMAAKAVILKCPSHVSLVYKYYTIVACECVCANCSVPRFDKSALPSLETAEVDEADEVSA</sequence>
<dbReference type="InterPro" id="IPR029034">
    <property type="entry name" value="Cystine-knot_cytokine"/>
</dbReference>
<feature type="domain" description="CTCK" evidence="5">
    <location>
        <begin position="65"/>
        <end position="151"/>
    </location>
</feature>
<organism evidence="6">
    <name type="scientific">Cynops ensicauda</name>
    <name type="common">sword-tailed newt</name>
    <dbReference type="NCBI Taxonomy" id="102207"/>
    <lineage>
        <taxon>Eukaryota</taxon>
        <taxon>Metazoa</taxon>
        <taxon>Chordata</taxon>
        <taxon>Craniata</taxon>
        <taxon>Vertebrata</taxon>
        <taxon>Euteleostomi</taxon>
        <taxon>Amphibia</taxon>
        <taxon>Batrachia</taxon>
        <taxon>Caudata</taxon>
        <taxon>Salamandroidea</taxon>
        <taxon>Salamandridae</taxon>
        <taxon>Pleurodelinae</taxon>
        <taxon>Cynops</taxon>
    </lineage>
</organism>
<dbReference type="InterPro" id="IPR006207">
    <property type="entry name" value="Cys_knot_C"/>
</dbReference>
<dbReference type="AlphaFoldDB" id="A0A224ATV1"/>
<dbReference type="Gene3D" id="2.10.90.10">
    <property type="entry name" value="Cystine-knot cytokines"/>
    <property type="match status" value="1"/>
</dbReference>
<dbReference type="PROSITE" id="PS01225">
    <property type="entry name" value="CTCK_2"/>
    <property type="match status" value="1"/>
</dbReference>